<accession>A0A7V7PSY3</accession>
<dbReference type="InterPro" id="IPR052967">
    <property type="entry name" value="Stress_Response_Assoc"/>
</dbReference>
<dbReference type="RefSeq" id="WP_150967721.1">
    <property type="nucleotide sequence ID" value="NZ_VZDO01000001.1"/>
</dbReference>
<dbReference type="EMBL" id="VZDO01000001">
    <property type="protein sequence ID" value="KAB0682750.1"/>
    <property type="molecule type" value="Genomic_DNA"/>
</dbReference>
<feature type="compositionally biased region" description="Low complexity" evidence="1">
    <location>
        <begin position="115"/>
        <end position="149"/>
    </location>
</feature>
<organism evidence="3 4">
    <name type="scientific">Plantimonas leprariae</name>
    <dbReference type="NCBI Taxonomy" id="2615207"/>
    <lineage>
        <taxon>Bacteria</taxon>
        <taxon>Pseudomonadati</taxon>
        <taxon>Pseudomonadota</taxon>
        <taxon>Alphaproteobacteria</taxon>
        <taxon>Hyphomicrobiales</taxon>
        <taxon>Aurantimonadaceae</taxon>
        <taxon>Plantimonas</taxon>
    </lineage>
</organism>
<evidence type="ECO:0000256" key="1">
    <source>
        <dbReference type="SAM" id="MobiDB-lite"/>
    </source>
</evidence>
<evidence type="ECO:0000313" key="3">
    <source>
        <dbReference type="EMBL" id="KAB0682750.1"/>
    </source>
</evidence>
<gene>
    <name evidence="3" type="ORF">F6X38_01320</name>
</gene>
<dbReference type="InterPro" id="IPR019060">
    <property type="entry name" value="DUF2382"/>
</dbReference>
<evidence type="ECO:0000313" key="4">
    <source>
        <dbReference type="Proteomes" id="UP000432089"/>
    </source>
</evidence>
<reference evidence="3 4" key="1">
    <citation type="submission" date="2019-09" db="EMBL/GenBank/DDBJ databases">
        <title>YIM 132180 draft genome.</title>
        <authorList>
            <person name="Zhang K."/>
        </authorList>
    </citation>
    <scope>NUCLEOTIDE SEQUENCE [LARGE SCALE GENOMIC DNA]</scope>
    <source>
        <strain evidence="3 4">YIM 132180</strain>
    </source>
</reference>
<dbReference type="Proteomes" id="UP000432089">
    <property type="component" value="Unassembled WGS sequence"/>
</dbReference>
<evidence type="ECO:0000259" key="2">
    <source>
        <dbReference type="Pfam" id="PF09557"/>
    </source>
</evidence>
<protein>
    <submittedName>
        <fullName evidence="3">DUF2382 domain-containing protein</fullName>
    </submittedName>
</protein>
<proteinExistence type="predicted"/>
<name>A0A7V7PSY3_9HYPH</name>
<feature type="region of interest" description="Disordered" evidence="1">
    <location>
        <begin position="104"/>
        <end position="189"/>
    </location>
</feature>
<dbReference type="PANTHER" id="PTHR38463">
    <property type="entry name" value="STRESS RESPONSE PROTEIN YSNF"/>
    <property type="match status" value="1"/>
</dbReference>
<sequence length="325" mass="35363">MKRTITAFFDSRSDAQAAADKLRHIGLTSEDVSIHDQSSARTTTTAETEDKGFFASLSDFFLPDEDRYAYEEGMRRGGSVVTVRADDADFDTVSDILEESGSVDLDTRESEWRSEGWSGETVGDRTATGTDAFATTGSTAAGGATASLAGRGGGTAGSTASAYGTGRETGVGTGTARATDFGTGAGVEDRDGTIDVIEENLRVGKRDVGHGRVRVRSYVREEPVSEDVSLRSERVEIERRPVDRPVEAGDAAFRDRTLELEERAEEAVVSKEARVKEEIDLRKVGSERTETVSDTVRRTEVDVEDERRGRSLTEDEVRRQGERKL</sequence>
<feature type="region of interest" description="Disordered" evidence="1">
    <location>
        <begin position="282"/>
        <end position="325"/>
    </location>
</feature>
<feature type="compositionally biased region" description="Basic and acidic residues" evidence="1">
    <location>
        <begin position="105"/>
        <end position="114"/>
    </location>
</feature>
<feature type="compositionally biased region" description="Low complexity" evidence="1">
    <location>
        <begin position="157"/>
        <end position="166"/>
    </location>
</feature>
<dbReference type="AlphaFoldDB" id="A0A7V7PSY3"/>
<keyword evidence="4" id="KW-1185">Reference proteome</keyword>
<feature type="domain" description="DUF2382" evidence="2">
    <location>
        <begin position="195"/>
        <end position="303"/>
    </location>
</feature>
<dbReference type="PANTHER" id="PTHR38463:SF1">
    <property type="entry name" value="STRESS RESPONSE PROTEIN YSNF"/>
    <property type="match status" value="1"/>
</dbReference>
<comment type="caution">
    <text evidence="3">The sequence shown here is derived from an EMBL/GenBank/DDBJ whole genome shotgun (WGS) entry which is preliminary data.</text>
</comment>
<dbReference type="Pfam" id="PF09557">
    <property type="entry name" value="DUF2382"/>
    <property type="match status" value="1"/>
</dbReference>